<keyword evidence="1" id="KW-1185">Reference proteome</keyword>
<protein>
    <submittedName>
        <fullName evidence="2">Uncharacterized protein</fullName>
    </submittedName>
</protein>
<dbReference type="WBParaSite" id="nRc.2.0.1.t34890-RA">
    <property type="protein sequence ID" value="nRc.2.0.1.t34890-RA"/>
    <property type="gene ID" value="nRc.2.0.1.g34890"/>
</dbReference>
<accession>A0A915K9S2</accession>
<proteinExistence type="predicted"/>
<dbReference type="AlphaFoldDB" id="A0A915K9S2"/>
<organism evidence="1 2">
    <name type="scientific">Romanomermis culicivorax</name>
    <name type="common">Nematode worm</name>
    <dbReference type="NCBI Taxonomy" id="13658"/>
    <lineage>
        <taxon>Eukaryota</taxon>
        <taxon>Metazoa</taxon>
        <taxon>Ecdysozoa</taxon>
        <taxon>Nematoda</taxon>
        <taxon>Enoplea</taxon>
        <taxon>Dorylaimia</taxon>
        <taxon>Mermithida</taxon>
        <taxon>Mermithoidea</taxon>
        <taxon>Mermithidae</taxon>
        <taxon>Romanomermis</taxon>
    </lineage>
</organism>
<dbReference type="Proteomes" id="UP000887565">
    <property type="component" value="Unplaced"/>
</dbReference>
<reference evidence="2" key="1">
    <citation type="submission" date="2022-11" db="UniProtKB">
        <authorList>
            <consortium name="WormBaseParasite"/>
        </authorList>
    </citation>
    <scope>IDENTIFICATION</scope>
</reference>
<sequence length="110" mass="12059">MLQNKCRLSSSGLCYKLCGTALQLETCCFIPCDANQLKINQTAVSIAVPFQYSKKHLNNYCRSPNNIIVALLGLKSMSKLPPKTIVLSNEAIDPLNQGQVPLLMSTIKCT</sequence>
<evidence type="ECO:0000313" key="2">
    <source>
        <dbReference type="WBParaSite" id="nRc.2.0.1.t34890-RA"/>
    </source>
</evidence>
<name>A0A915K9S2_ROMCU</name>
<evidence type="ECO:0000313" key="1">
    <source>
        <dbReference type="Proteomes" id="UP000887565"/>
    </source>
</evidence>